<dbReference type="PROSITE" id="PS01360">
    <property type="entry name" value="ZF_MYND_1"/>
    <property type="match status" value="1"/>
</dbReference>
<dbReference type="GeneID" id="28974620"/>
<evidence type="ECO:0000256" key="3">
    <source>
        <dbReference type="ARBA" id="ARBA00022833"/>
    </source>
</evidence>
<reference evidence="5 6" key="1">
    <citation type="journal article" date="2015" name="Front. Microbiol.">
        <title>Genome sequence of the plant growth promoting endophytic yeast Rhodotorula graminis WP1.</title>
        <authorList>
            <person name="Firrincieli A."/>
            <person name="Otillar R."/>
            <person name="Salamov A."/>
            <person name="Schmutz J."/>
            <person name="Khan Z."/>
            <person name="Redman R.S."/>
            <person name="Fleck N.D."/>
            <person name="Lindquist E."/>
            <person name="Grigoriev I.V."/>
            <person name="Doty S.L."/>
        </authorList>
    </citation>
    <scope>NUCLEOTIDE SEQUENCE [LARGE SCALE GENOMIC DNA]</scope>
    <source>
        <strain evidence="5 6">WP1</strain>
    </source>
</reference>
<keyword evidence="3" id="KW-0862">Zinc</keyword>
<protein>
    <recommendedName>
        <fullName evidence="4">MYND-type domain-containing protein</fullName>
    </recommendedName>
</protein>
<keyword evidence="6" id="KW-1185">Reference proteome</keyword>
<feature type="domain" description="MYND-type" evidence="4">
    <location>
        <begin position="9"/>
        <end position="45"/>
    </location>
</feature>
<keyword evidence="1" id="KW-0479">Metal-binding</keyword>
<dbReference type="OMA" id="AYTHWIS"/>
<sequence length="248" mass="26958">MATSQLPECRACDRETPLHCASCHHTPYCSVVCSQLLAATHPWVCAQPGGTFTFAPLTGAEAAQLKLAYTSSNVDMKGLWQATTVMQEHGWQHSDFPALFDKLALGTSDIAEPGRSAMLVELHFFLLNMRNLQLAPGVVLSPWGYTALTTRWILDGLRVPTNAANVPSYESATLADLAPVLHRVLNYWTIASPSLSGFTKMGIKRAQKLALARIEAASQGLSLGSAAEQRFVASYARQVVQVFVQKKV</sequence>
<evidence type="ECO:0000256" key="2">
    <source>
        <dbReference type="ARBA" id="ARBA00022771"/>
    </source>
</evidence>
<dbReference type="GO" id="GO:0008270">
    <property type="term" value="F:zinc ion binding"/>
    <property type="evidence" value="ECO:0007669"/>
    <property type="project" value="UniProtKB-KW"/>
</dbReference>
<keyword evidence="2" id="KW-0863">Zinc-finger</keyword>
<dbReference type="Proteomes" id="UP000053890">
    <property type="component" value="Unassembled WGS sequence"/>
</dbReference>
<dbReference type="RefSeq" id="XP_018271714.1">
    <property type="nucleotide sequence ID" value="XM_018414172.1"/>
</dbReference>
<dbReference type="InterPro" id="IPR002893">
    <property type="entry name" value="Znf_MYND"/>
</dbReference>
<evidence type="ECO:0000313" key="6">
    <source>
        <dbReference type="Proteomes" id="UP000053890"/>
    </source>
</evidence>
<gene>
    <name evidence="5" type="ORF">RHOBADRAFT_43088</name>
</gene>
<evidence type="ECO:0000259" key="4">
    <source>
        <dbReference type="PROSITE" id="PS01360"/>
    </source>
</evidence>
<dbReference type="AlphaFoldDB" id="A0A194S576"/>
<evidence type="ECO:0000256" key="1">
    <source>
        <dbReference type="ARBA" id="ARBA00022723"/>
    </source>
</evidence>
<name>A0A194S576_RHOGW</name>
<accession>A0A194S576</accession>
<dbReference type="SUPFAM" id="SSF144232">
    <property type="entry name" value="HIT/MYND zinc finger-like"/>
    <property type="match status" value="1"/>
</dbReference>
<dbReference type="OrthoDB" id="10376571at2759"/>
<dbReference type="EMBL" id="KQ474077">
    <property type="protein sequence ID" value="KPV75665.1"/>
    <property type="molecule type" value="Genomic_DNA"/>
</dbReference>
<proteinExistence type="predicted"/>
<organism evidence="5 6">
    <name type="scientific">Rhodotorula graminis (strain WP1)</name>
    <dbReference type="NCBI Taxonomy" id="578459"/>
    <lineage>
        <taxon>Eukaryota</taxon>
        <taxon>Fungi</taxon>
        <taxon>Dikarya</taxon>
        <taxon>Basidiomycota</taxon>
        <taxon>Pucciniomycotina</taxon>
        <taxon>Microbotryomycetes</taxon>
        <taxon>Sporidiobolales</taxon>
        <taxon>Sporidiobolaceae</taxon>
        <taxon>Rhodotorula</taxon>
    </lineage>
</organism>
<evidence type="ECO:0000313" key="5">
    <source>
        <dbReference type="EMBL" id="KPV75665.1"/>
    </source>
</evidence>